<dbReference type="AlphaFoldDB" id="A0A7W6FZU7"/>
<evidence type="ECO:0000313" key="2">
    <source>
        <dbReference type="Proteomes" id="UP000561459"/>
    </source>
</evidence>
<sequence length="47" mass="5357">MSWWGLHHPPMIRPRRARDLPDNPHQLRLALTRMSGSVLVTIASLGD</sequence>
<accession>A0A7W6FZU7</accession>
<comment type="caution">
    <text evidence="1">The sequence shown here is derived from an EMBL/GenBank/DDBJ whole genome shotgun (WGS) entry which is preliminary data.</text>
</comment>
<proteinExistence type="predicted"/>
<evidence type="ECO:0000313" key="1">
    <source>
        <dbReference type="EMBL" id="MBB3941763.1"/>
    </source>
</evidence>
<gene>
    <name evidence="1" type="ORF">GGR39_003444</name>
</gene>
<keyword evidence="2" id="KW-1185">Reference proteome</keyword>
<protein>
    <submittedName>
        <fullName evidence="1">Uncharacterized protein</fullName>
    </submittedName>
</protein>
<name>A0A7W6FZU7_9SPHN</name>
<reference evidence="1 2" key="1">
    <citation type="submission" date="2020-08" db="EMBL/GenBank/DDBJ databases">
        <title>Genomic Encyclopedia of Type Strains, Phase IV (KMG-IV): sequencing the most valuable type-strain genomes for metagenomic binning, comparative biology and taxonomic classification.</title>
        <authorList>
            <person name="Goeker M."/>
        </authorList>
    </citation>
    <scope>NUCLEOTIDE SEQUENCE [LARGE SCALE GENOMIC DNA]</scope>
    <source>
        <strain evidence="1 2">DSM 27568</strain>
    </source>
</reference>
<dbReference type="EMBL" id="JACIDY010000019">
    <property type="protein sequence ID" value="MBB3941763.1"/>
    <property type="molecule type" value="Genomic_DNA"/>
</dbReference>
<dbReference type="Proteomes" id="UP000561459">
    <property type="component" value="Unassembled WGS sequence"/>
</dbReference>
<organism evidence="1 2">
    <name type="scientific">Novosphingobium fluoreni</name>
    <dbReference type="NCBI Taxonomy" id="1391222"/>
    <lineage>
        <taxon>Bacteria</taxon>
        <taxon>Pseudomonadati</taxon>
        <taxon>Pseudomonadota</taxon>
        <taxon>Alphaproteobacteria</taxon>
        <taxon>Sphingomonadales</taxon>
        <taxon>Sphingomonadaceae</taxon>
        <taxon>Novosphingobium</taxon>
    </lineage>
</organism>